<dbReference type="SUPFAM" id="SSF46689">
    <property type="entry name" value="Homeodomain-like"/>
    <property type="match status" value="2"/>
</dbReference>
<evidence type="ECO:0008006" key="6">
    <source>
        <dbReference type="Google" id="ProtNLM"/>
    </source>
</evidence>
<feature type="domain" description="HTH myb-type" evidence="3">
    <location>
        <begin position="376"/>
        <end position="403"/>
    </location>
</feature>
<dbReference type="InterPro" id="IPR001005">
    <property type="entry name" value="SANT/Myb"/>
</dbReference>
<dbReference type="CDD" id="cd00167">
    <property type="entry name" value="SANT"/>
    <property type="match status" value="1"/>
</dbReference>
<evidence type="ECO:0000259" key="2">
    <source>
        <dbReference type="PROSITE" id="PS50090"/>
    </source>
</evidence>
<dbReference type="Gene3D" id="1.10.10.60">
    <property type="entry name" value="Homeodomain-like"/>
    <property type="match status" value="2"/>
</dbReference>
<dbReference type="GeneTree" id="ENSGT00940000159729"/>
<feature type="compositionally biased region" description="Polar residues" evidence="1">
    <location>
        <begin position="530"/>
        <end position="542"/>
    </location>
</feature>
<dbReference type="PROSITE" id="PS50090">
    <property type="entry name" value="MYB_LIKE"/>
    <property type="match status" value="1"/>
</dbReference>
<feature type="compositionally biased region" description="Basic and acidic residues" evidence="1">
    <location>
        <begin position="1"/>
        <end position="14"/>
    </location>
</feature>
<evidence type="ECO:0000256" key="1">
    <source>
        <dbReference type="SAM" id="MobiDB-lite"/>
    </source>
</evidence>
<dbReference type="Proteomes" id="UP000694565">
    <property type="component" value="Unplaced"/>
</dbReference>
<reference evidence="4" key="2">
    <citation type="submission" date="2025-09" db="UniProtKB">
        <authorList>
            <consortium name="Ensembl"/>
        </authorList>
    </citation>
    <scope>IDENTIFICATION</scope>
</reference>
<evidence type="ECO:0000313" key="5">
    <source>
        <dbReference type="Proteomes" id="UP000694565"/>
    </source>
</evidence>
<feature type="compositionally biased region" description="Basic and acidic residues" evidence="1">
    <location>
        <begin position="137"/>
        <end position="149"/>
    </location>
</feature>
<dbReference type="InterPro" id="IPR009057">
    <property type="entry name" value="Homeodomain-like_sf"/>
</dbReference>
<dbReference type="InterPro" id="IPR053078">
    <property type="entry name" value="TTF1-like"/>
</dbReference>
<dbReference type="GO" id="GO:0003682">
    <property type="term" value="F:chromatin binding"/>
    <property type="evidence" value="ECO:0007669"/>
    <property type="project" value="TreeGrafter"/>
</dbReference>
<feature type="region of interest" description="Disordered" evidence="1">
    <location>
        <begin position="522"/>
        <end position="542"/>
    </location>
</feature>
<gene>
    <name evidence="4" type="primary">LOC117736284</name>
</gene>
<dbReference type="SMART" id="SM00717">
    <property type="entry name" value="SANT"/>
    <property type="match status" value="3"/>
</dbReference>
<reference evidence="4" key="1">
    <citation type="submission" date="2025-08" db="UniProtKB">
        <authorList>
            <consortium name="Ensembl"/>
        </authorList>
    </citation>
    <scope>IDENTIFICATION</scope>
</reference>
<dbReference type="GO" id="GO:0006363">
    <property type="term" value="P:termination of RNA polymerase I transcription"/>
    <property type="evidence" value="ECO:0007669"/>
    <property type="project" value="TreeGrafter"/>
</dbReference>
<dbReference type="PANTHER" id="PTHR46760:SF1">
    <property type="entry name" value="TRANSCRIPTION TERMINATION FACTOR 1"/>
    <property type="match status" value="1"/>
</dbReference>
<dbReference type="PANTHER" id="PTHR46760">
    <property type="entry name" value="TRANSCRIPTION TERMINATION FACTOR 1"/>
    <property type="match status" value="1"/>
</dbReference>
<dbReference type="KEGG" id="clum:117736284"/>
<name>A0A8C2WRW3_CYCLU</name>
<dbReference type="OrthoDB" id="5812619at2759"/>
<feature type="region of interest" description="Disordered" evidence="1">
    <location>
        <begin position="92"/>
        <end position="156"/>
    </location>
</feature>
<evidence type="ECO:0000313" key="4">
    <source>
        <dbReference type="Ensembl" id="ENSCLMP00005006841.1"/>
    </source>
</evidence>
<feature type="region of interest" description="Disordered" evidence="1">
    <location>
        <begin position="1"/>
        <end position="66"/>
    </location>
</feature>
<feature type="domain" description="Myb-like" evidence="2">
    <location>
        <begin position="329"/>
        <end position="399"/>
    </location>
</feature>
<dbReference type="GO" id="GO:0005730">
    <property type="term" value="C:nucleolus"/>
    <property type="evidence" value="ECO:0007669"/>
    <property type="project" value="TreeGrafter"/>
</dbReference>
<dbReference type="AlphaFoldDB" id="A0A8C2WRW3"/>
<accession>A0A8C2WRW3</accession>
<dbReference type="Pfam" id="PF00249">
    <property type="entry name" value="Myb_DNA-binding"/>
    <property type="match status" value="1"/>
</dbReference>
<protein>
    <recommendedName>
        <fullName evidence="6">Transcription termination factor 1</fullName>
    </recommendedName>
</protein>
<dbReference type="InterPro" id="IPR017930">
    <property type="entry name" value="Myb_dom"/>
</dbReference>
<dbReference type="PROSITE" id="PS51294">
    <property type="entry name" value="HTH_MYB"/>
    <property type="match status" value="1"/>
</dbReference>
<sequence>MKPPSHQEKRRSQVEKSPLPVDIDAPERVKKKKKIQREEAVSLPLSAADGDTGSQKKKRKEKQEVVKETLVTVETRETEKKKKKDKNGLIKEGISTVTTDHNHTATKKSGMKKKKGASVVEVFLQEGEKKKKKKRKRETEKMKTTEGGKKSKRAPVEEEQNVAMLEELQEFIPDVKKKSVEHIKRLLRYDLHRFKDFKQQGVPLRQGRCTQQENQQIRENVANFLALTGISLANELLFPQRYQEKKAEIRKLKVQHHFLERIAEGIPRTCHMVYTRAKKMFDDRNYMGRFSKEEMHSLKKFQNLHGNDWKTISQKMNRSTYSLEKRFAHTALGRGSWSPDEVSRLKKALKDHLEVLVHQNSDPSLSRHQLSDDLPWRKISQTVGTRSWTQCRLKWFSILKVKLASGVTTFNRGPEGLDAKIRLIHTLYNMRVDDVAEIDWDEVAQTIGNVTTVCVQKSFHRMKVSRVPHWASLSYGEIIDFLQLKAAPVLKEKLKRLKMERSREEAQEESFLLSDIVSSHGEDDDYMELDNSQLTAGQSQHR</sequence>
<dbReference type="GeneID" id="117736284"/>
<proteinExistence type="predicted"/>
<organism evidence="4 5">
    <name type="scientific">Cyclopterus lumpus</name>
    <name type="common">Lumpsucker</name>
    <dbReference type="NCBI Taxonomy" id="8103"/>
    <lineage>
        <taxon>Eukaryota</taxon>
        <taxon>Metazoa</taxon>
        <taxon>Chordata</taxon>
        <taxon>Craniata</taxon>
        <taxon>Vertebrata</taxon>
        <taxon>Euteleostomi</taxon>
        <taxon>Actinopterygii</taxon>
        <taxon>Neopterygii</taxon>
        <taxon>Teleostei</taxon>
        <taxon>Neoteleostei</taxon>
        <taxon>Acanthomorphata</taxon>
        <taxon>Eupercaria</taxon>
        <taxon>Perciformes</taxon>
        <taxon>Cottioidei</taxon>
        <taxon>Cottales</taxon>
        <taxon>Cyclopteridae</taxon>
        <taxon>Cyclopterus</taxon>
    </lineage>
</organism>
<feature type="compositionally biased region" description="Basic residues" evidence="1">
    <location>
        <begin position="104"/>
        <end position="116"/>
    </location>
</feature>
<evidence type="ECO:0000259" key="3">
    <source>
        <dbReference type="PROSITE" id="PS51294"/>
    </source>
</evidence>
<keyword evidence="5" id="KW-1185">Reference proteome</keyword>
<dbReference type="Ensembl" id="ENSCLMT00005007340.1">
    <property type="protein sequence ID" value="ENSCLMP00005006841.1"/>
    <property type="gene ID" value="ENSCLMG00005003748.1"/>
</dbReference>
<dbReference type="RefSeq" id="XP_034397399.1">
    <property type="nucleotide sequence ID" value="XM_034541508.1"/>
</dbReference>